<dbReference type="RefSeq" id="WP_062111794.1">
    <property type="nucleotide sequence ID" value="NZ_CP013236.1"/>
</dbReference>
<evidence type="ECO:0000313" key="11">
    <source>
        <dbReference type="Proteomes" id="UP000074914"/>
    </source>
</evidence>
<dbReference type="Pfam" id="PF02737">
    <property type="entry name" value="3HCDH_N"/>
    <property type="match status" value="1"/>
</dbReference>
<feature type="domain" description="3-hydroxyacyl-CoA dehydrogenase NAD binding" evidence="9">
    <location>
        <begin position="8"/>
        <end position="191"/>
    </location>
</feature>
<proteinExistence type="predicted"/>
<dbReference type="SUPFAM" id="SSF48179">
    <property type="entry name" value="6-phosphogluconate dehydrogenase C-terminal domain-like"/>
    <property type="match status" value="2"/>
</dbReference>
<reference evidence="10 11" key="1">
    <citation type="submission" date="2015-11" db="EMBL/GenBank/DDBJ databases">
        <title>Exploring the genomic traits of fungus-feeding bacterial genus Collimonas.</title>
        <authorList>
            <person name="Song C."/>
            <person name="Schmidt R."/>
            <person name="de Jager V."/>
            <person name="Krzyzanowska D."/>
            <person name="Jongedijk E."/>
            <person name="Cankar K."/>
            <person name="Beekwilder J."/>
            <person name="van Veen A."/>
            <person name="de Boer W."/>
            <person name="van Veen J.A."/>
            <person name="Garbeva P."/>
        </authorList>
    </citation>
    <scope>NUCLEOTIDE SEQUENCE [LARGE SCALE GENOMIC DNA]</scope>
    <source>
        <strain evidence="10 11">Ter291</strain>
    </source>
</reference>
<evidence type="ECO:0000256" key="2">
    <source>
        <dbReference type="ARBA" id="ARBA00022832"/>
    </source>
</evidence>
<comment type="catalytic activity">
    <reaction evidence="7">
        <text>a (3S)-3-hydroxyacyl-CoA + NAD(+) = a 3-oxoacyl-CoA + NADH + H(+)</text>
        <dbReference type="Rhea" id="RHEA:22432"/>
        <dbReference type="ChEBI" id="CHEBI:15378"/>
        <dbReference type="ChEBI" id="CHEBI:57318"/>
        <dbReference type="ChEBI" id="CHEBI:57540"/>
        <dbReference type="ChEBI" id="CHEBI:57945"/>
        <dbReference type="ChEBI" id="CHEBI:90726"/>
        <dbReference type="EC" id="1.1.1.35"/>
    </reaction>
</comment>
<feature type="domain" description="3-hydroxyacyl-CoA dehydrogenase C-terminal" evidence="8">
    <location>
        <begin position="194"/>
        <end position="293"/>
    </location>
</feature>
<dbReference type="Proteomes" id="UP000074914">
    <property type="component" value="Chromosome"/>
</dbReference>
<dbReference type="InterPro" id="IPR008927">
    <property type="entry name" value="6-PGluconate_DH-like_C_sf"/>
</dbReference>
<evidence type="ECO:0000256" key="5">
    <source>
        <dbReference type="ARBA" id="ARBA00023027"/>
    </source>
</evidence>
<evidence type="ECO:0000256" key="3">
    <source>
        <dbReference type="ARBA" id="ARBA00022963"/>
    </source>
</evidence>
<evidence type="ECO:0000313" key="10">
    <source>
        <dbReference type="EMBL" id="AMP12832.1"/>
    </source>
</evidence>
<gene>
    <name evidence="10" type="ORF">CPter291_0546</name>
</gene>
<evidence type="ECO:0000256" key="4">
    <source>
        <dbReference type="ARBA" id="ARBA00023002"/>
    </source>
</evidence>
<dbReference type="InterPro" id="IPR006176">
    <property type="entry name" value="3-OHacyl-CoA_DH_NAD-bd"/>
</dbReference>
<dbReference type="SUPFAM" id="SSF52096">
    <property type="entry name" value="ClpP/crotonase"/>
    <property type="match status" value="1"/>
</dbReference>
<dbReference type="EMBL" id="CP013236">
    <property type="protein sequence ID" value="AMP12832.1"/>
    <property type="molecule type" value="Genomic_DNA"/>
</dbReference>
<evidence type="ECO:0000256" key="7">
    <source>
        <dbReference type="ARBA" id="ARBA00049556"/>
    </source>
</evidence>
<keyword evidence="5" id="KW-0520">NAD</keyword>
<dbReference type="Gene3D" id="3.90.226.10">
    <property type="entry name" value="2-enoyl-CoA Hydratase, Chain A, domain 1"/>
    <property type="match status" value="1"/>
</dbReference>
<protein>
    <submittedName>
        <fullName evidence="10">Enoyl-CoA hydratase/isomerase family protein</fullName>
    </submittedName>
</protein>
<dbReference type="Pfam" id="PF00725">
    <property type="entry name" value="3HCDH"/>
    <property type="match status" value="1"/>
</dbReference>
<keyword evidence="11" id="KW-1185">Reference proteome</keyword>
<organism evidence="10 11">
    <name type="scientific">Collimonas pratensis</name>
    <dbReference type="NCBI Taxonomy" id="279113"/>
    <lineage>
        <taxon>Bacteria</taxon>
        <taxon>Pseudomonadati</taxon>
        <taxon>Pseudomonadota</taxon>
        <taxon>Betaproteobacteria</taxon>
        <taxon>Burkholderiales</taxon>
        <taxon>Oxalobacteraceae</taxon>
        <taxon>Collimonas</taxon>
    </lineage>
</organism>
<keyword evidence="3" id="KW-0442">Lipid degradation</keyword>
<dbReference type="PANTHER" id="PTHR48075:SF7">
    <property type="entry name" value="3-HYDROXYACYL-COA DEHYDROGENASE-RELATED"/>
    <property type="match status" value="1"/>
</dbReference>
<dbReference type="Pfam" id="PF00378">
    <property type="entry name" value="ECH_1"/>
    <property type="match status" value="1"/>
</dbReference>
<dbReference type="InterPro" id="IPR036291">
    <property type="entry name" value="NAD(P)-bd_dom_sf"/>
</dbReference>
<sequence>MSNFIVKKVAVLGAGVMGAQIAAHCLNAKVPVVLFDLPAKEGPKNGIVLRAIENLKKLSPAPLGNKDDASLIEVANYEDNLDVLAGCDLIIEAIAERMDWKHDLYKKVAPHIAPNAIFASNTSGLSITALSEGFDAELKARFCGVHFFNPPRYMHLVELIPTASTKPEILDQLEGFLATTLGKGVVRAKDTPNFIANRVGVFGILSTAHQAEKFGLSVDVVDDLTGAKLGRAKSGTFRTADVVGLDTMGHVIKTMQDTLKDDPFYGVYATPPLLAKLVEKGALGQKTGAGFYKKVGKDILRIDAATGEYVTGGGKADELVARILKDKDPVKRMKTLRESTNPQAQFLWSIFRDGFHYIAVHMESIADNARDIDFAMRWGFGWSVGPFEIWQAADWKQIAGWVKEDIDAGKALCNAPLPAWVFDGRTGVHAADGSYSPAKKANVARSTLPVYERQVFRAPLLGEGVADGKTAGTTVFEDDSVRAWHQNDDVLVLSFKTKMHVIGPGVIAGLNKAVAEAEKNYKGLVLWHADAAEGGAFSAGADLQSMLPLFMSGGAKAIEPMVAELQQAFMGLKYASVPVVAAVAGLALGGGCELALHTAKRVASIESYIGLVEVGVGLIPAGGGLKEAAVRAANDAKGNDILQFLKTSFMNAATANVSKSALQAQSMGYLKATDVIVFNAYELLHVAKVEARAMFDAGYRPPLKAQIPVVGRDGIATILAQLVNMRDGGFISAHDYKLGHMIANIVCGGEVNEGSIVNEQWLLDLERKAFVELLNNPKTQERIMGMMQTGKPVRN</sequence>
<evidence type="ECO:0000259" key="9">
    <source>
        <dbReference type="Pfam" id="PF02737"/>
    </source>
</evidence>
<keyword evidence="2" id="KW-0276">Fatty acid metabolism</keyword>
<dbReference type="Gene3D" id="3.40.50.720">
    <property type="entry name" value="NAD(P)-binding Rossmann-like Domain"/>
    <property type="match status" value="1"/>
</dbReference>
<comment type="pathway">
    <text evidence="1">Lipid metabolism; fatty acid beta-oxidation.</text>
</comment>
<dbReference type="SUPFAM" id="SSF51735">
    <property type="entry name" value="NAD(P)-binding Rossmann-fold domains"/>
    <property type="match status" value="1"/>
</dbReference>
<dbReference type="InterPro" id="IPR001753">
    <property type="entry name" value="Enoyl-CoA_hydra/iso"/>
</dbReference>
<dbReference type="PANTHER" id="PTHR48075">
    <property type="entry name" value="3-HYDROXYACYL-COA DEHYDROGENASE FAMILY PROTEIN"/>
    <property type="match status" value="1"/>
</dbReference>
<name>A0ABN4MBC7_9BURK</name>
<keyword evidence="4" id="KW-0560">Oxidoreductase</keyword>
<evidence type="ECO:0000256" key="6">
    <source>
        <dbReference type="ARBA" id="ARBA00023098"/>
    </source>
</evidence>
<dbReference type="InterPro" id="IPR029045">
    <property type="entry name" value="ClpP/crotonase-like_dom_sf"/>
</dbReference>
<dbReference type="Gene3D" id="1.10.1040.50">
    <property type="match status" value="1"/>
</dbReference>
<evidence type="ECO:0000256" key="1">
    <source>
        <dbReference type="ARBA" id="ARBA00005005"/>
    </source>
</evidence>
<dbReference type="InterPro" id="IPR006108">
    <property type="entry name" value="3HC_DH_C"/>
</dbReference>
<evidence type="ECO:0000259" key="8">
    <source>
        <dbReference type="Pfam" id="PF00725"/>
    </source>
</evidence>
<accession>A0ABN4MBC7</accession>
<keyword evidence="6" id="KW-0443">Lipid metabolism</keyword>